<accession>A0A6A2ZGB6</accession>
<dbReference type="Pfam" id="PF07939">
    <property type="entry name" value="DUF1685"/>
    <property type="match status" value="1"/>
</dbReference>
<comment type="caution">
    <text evidence="1">The sequence shown here is derived from an EMBL/GenBank/DDBJ whole genome shotgun (WGS) entry which is preliminary data.</text>
</comment>
<dbReference type="Proteomes" id="UP000436088">
    <property type="component" value="Unassembled WGS sequence"/>
</dbReference>
<dbReference type="EMBL" id="VEPZ02001150">
    <property type="protein sequence ID" value="KAE8690596.1"/>
    <property type="molecule type" value="Genomic_DNA"/>
</dbReference>
<dbReference type="PANTHER" id="PTHR31865">
    <property type="entry name" value="OSJNBA0071G03.3 PROTEIN"/>
    <property type="match status" value="1"/>
</dbReference>
<dbReference type="PANTHER" id="PTHR31865:SF22">
    <property type="entry name" value="DUF1685 FAMILY PROTEIN"/>
    <property type="match status" value="1"/>
</dbReference>
<keyword evidence="2" id="KW-1185">Reference proteome</keyword>
<proteinExistence type="predicted"/>
<reference evidence="1" key="1">
    <citation type="submission" date="2019-09" db="EMBL/GenBank/DDBJ databases">
        <title>Draft genome information of white flower Hibiscus syriacus.</title>
        <authorList>
            <person name="Kim Y.-M."/>
        </authorList>
    </citation>
    <scope>NUCLEOTIDE SEQUENCE [LARGE SCALE GENOMIC DNA]</scope>
    <source>
        <strain evidence="1">YM2019G1</strain>
    </source>
</reference>
<organism evidence="1 2">
    <name type="scientific">Hibiscus syriacus</name>
    <name type="common">Rose of Sharon</name>
    <dbReference type="NCBI Taxonomy" id="106335"/>
    <lineage>
        <taxon>Eukaryota</taxon>
        <taxon>Viridiplantae</taxon>
        <taxon>Streptophyta</taxon>
        <taxon>Embryophyta</taxon>
        <taxon>Tracheophyta</taxon>
        <taxon>Spermatophyta</taxon>
        <taxon>Magnoliopsida</taxon>
        <taxon>eudicotyledons</taxon>
        <taxon>Gunneridae</taxon>
        <taxon>Pentapetalae</taxon>
        <taxon>rosids</taxon>
        <taxon>malvids</taxon>
        <taxon>Malvales</taxon>
        <taxon>Malvaceae</taxon>
        <taxon>Malvoideae</taxon>
        <taxon>Hibiscus</taxon>
    </lineage>
</organism>
<protein>
    <submittedName>
        <fullName evidence="1">Tetratricopeptide repeat (TPR)-like superfamily protein</fullName>
    </submittedName>
</protein>
<gene>
    <name evidence="1" type="ORF">F3Y22_tig00110893pilonHSYRG00038</name>
</gene>
<dbReference type="AlphaFoldDB" id="A0A6A2ZGB6"/>
<evidence type="ECO:0000313" key="2">
    <source>
        <dbReference type="Proteomes" id="UP000436088"/>
    </source>
</evidence>
<dbReference type="InterPro" id="IPR012881">
    <property type="entry name" value="DUF1685"/>
</dbReference>
<evidence type="ECO:0000313" key="1">
    <source>
        <dbReference type="EMBL" id="KAE8690596.1"/>
    </source>
</evidence>
<name>A0A6A2ZGB6_HIBSY</name>
<sequence length="96" mass="11208">MTRRYVPSLPAPSLQRSVLHKQRSWCPDAEREEAWLKRKELYGRGIRRTQSFTDHDIEDLKGCIDLGDDPEMVKTRLRQWAQVVACSVRQISGEPK</sequence>